<keyword evidence="1 4" id="KW-0378">Hydrolase</keyword>
<evidence type="ECO:0000256" key="2">
    <source>
        <dbReference type="ARBA" id="ARBA00022963"/>
    </source>
</evidence>
<dbReference type="Pfam" id="PF01734">
    <property type="entry name" value="Patatin"/>
    <property type="match status" value="1"/>
</dbReference>
<dbReference type="EMBL" id="FQZB01000032">
    <property type="protein sequence ID" value="SHK82878.1"/>
    <property type="molecule type" value="Genomic_DNA"/>
</dbReference>
<organism evidence="6 7">
    <name type="scientific">Clostridium cavendishii DSM 21758</name>
    <dbReference type="NCBI Taxonomy" id="1121302"/>
    <lineage>
        <taxon>Bacteria</taxon>
        <taxon>Bacillati</taxon>
        <taxon>Bacillota</taxon>
        <taxon>Clostridia</taxon>
        <taxon>Eubacteriales</taxon>
        <taxon>Clostridiaceae</taxon>
        <taxon>Clostridium</taxon>
    </lineage>
</organism>
<evidence type="ECO:0000313" key="6">
    <source>
        <dbReference type="EMBL" id="SHK82878.1"/>
    </source>
</evidence>
<dbReference type="InterPro" id="IPR050301">
    <property type="entry name" value="NTE"/>
</dbReference>
<sequence>MKVGLVLAGGGGRGAYEIGVWKALKELGIDKYIQVVSGTSIGALNAVLFIQGDLELAEKVWYSISNEAVLPTNNIDLLKKGILLALGAKNINFVKKYIPKALEQGNISRQGLIDVMDKYIDFPKVKNSNVKCYAACSEIPTVKARYFRINEYEENKIRKILLATSAMPVVYECEEIDNRKYVDGGMVDNVPIQPVYGEGCDIIIVVYLDKFPTLERRKFPNTKIIEIIPKDMDCTVINGTFNFSQECIPKRIQQGYEDTIYLLEPIFELSKYKFIKTPIETVSTVSRNIIDLVGKMCNKSKDQESIANE</sequence>
<evidence type="ECO:0000256" key="4">
    <source>
        <dbReference type="PROSITE-ProRule" id="PRU01161"/>
    </source>
</evidence>
<keyword evidence="7" id="KW-1185">Reference proteome</keyword>
<accession>A0A1M6VMZ9</accession>
<feature type="short sequence motif" description="GXGXXG" evidence="4">
    <location>
        <begin position="9"/>
        <end position="14"/>
    </location>
</feature>
<dbReference type="OrthoDB" id="9770965at2"/>
<keyword evidence="3 4" id="KW-0443">Lipid metabolism</keyword>
<feature type="domain" description="PNPLA" evidence="5">
    <location>
        <begin position="5"/>
        <end position="196"/>
    </location>
</feature>
<feature type="short sequence motif" description="DGA/G" evidence="4">
    <location>
        <begin position="183"/>
        <end position="185"/>
    </location>
</feature>
<proteinExistence type="predicted"/>
<dbReference type="CDD" id="cd07209">
    <property type="entry name" value="Pat_hypo_Ecoli_Z1214_like"/>
    <property type="match status" value="1"/>
</dbReference>
<name>A0A1M6VMZ9_9CLOT</name>
<dbReference type="GO" id="GO:0016042">
    <property type="term" value="P:lipid catabolic process"/>
    <property type="evidence" value="ECO:0007669"/>
    <property type="project" value="UniProtKB-UniRule"/>
</dbReference>
<feature type="active site" description="Nucleophile" evidence="4">
    <location>
        <position position="40"/>
    </location>
</feature>
<evidence type="ECO:0000256" key="3">
    <source>
        <dbReference type="ARBA" id="ARBA00023098"/>
    </source>
</evidence>
<dbReference type="SUPFAM" id="SSF52151">
    <property type="entry name" value="FabD/lysophospholipase-like"/>
    <property type="match status" value="1"/>
</dbReference>
<reference evidence="6 7" key="1">
    <citation type="submission" date="2016-11" db="EMBL/GenBank/DDBJ databases">
        <authorList>
            <person name="Jaros S."/>
            <person name="Januszkiewicz K."/>
            <person name="Wedrychowicz H."/>
        </authorList>
    </citation>
    <scope>NUCLEOTIDE SEQUENCE [LARGE SCALE GENOMIC DNA]</scope>
    <source>
        <strain evidence="6 7">DSM 21758</strain>
    </source>
</reference>
<gene>
    <name evidence="6" type="ORF">SAMN02745163_04535</name>
</gene>
<dbReference type="PROSITE" id="PS51635">
    <property type="entry name" value="PNPLA"/>
    <property type="match status" value="1"/>
</dbReference>
<dbReference type="Proteomes" id="UP000184310">
    <property type="component" value="Unassembled WGS sequence"/>
</dbReference>
<dbReference type="InterPro" id="IPR016035">
    <property type="entry name" value="Acyl_Trfase/lysoPLipase"/>
</dbReference>
<dbReference type="InterPro" id="IPR002641">
    <property type="entry name" value="PNPLA_dom"/>
</dbReference>
<evidence type="ECO:0000313" key="7">
    <source>
        <dbReference type="Proteomes" id="UP000184310"/>
    </source>
</evidence>
<dbReference type="PANTHER" id="PTHR14226">
    <property type="entry name" value="NEUROPATHY TARGET ESTERASE/SWISS CHEESE D.MELANOGASTER"/>
    <property type="match status" value="1"/>
</dbReference>
<evidence type="ECO:0000259" key="5">
    <source>
        <dbReference type="PROSITE" id="PS51635"/>
    </source>
</evidence>
<dbReference type="PANTHER" id="PTHR14226:SF29">
    <property type="entry name" value="NEUROPATHY TARGET ESTERASE SWS"/>
    <property type="match status" value="1"/>
</dbReference>
<protein>
    <submittedName>
        <fullName evidence="6">NTE family protein</fullName>
    </submittedName>
</protein>
<keyword evidence="2 4" id="KW-0442">Lipid degradation</keyword>
<dbReference type="GO" id="GO:0016787">
    <property type="term" value="F:hydrolase activity"/>
    <property type="evidence" value="ECO:0007669"/>
    <property type="project" value="UniProtKB-UniRule"/>
</dbReference>
<evidence type="ECO:0000256" key="1">
    <source>
        <dbReference type="ARBA" id="ARBA00022801"/>
    </source>
</evidence>
<feature type="active site" description="Proton acceptor" evidence="4">
    <location>
        <position position="183"/>
    </location>
</feature>
<dbReference type="Gene3D" id="3.40.1090.10">
    <property type="entry name" value="Cytosolic phospholipase A2 catalytic domain"/>
    <property type="match status" value="2"/>
</dbReference>
<dbReference type="AlphaFoldDB" id="A0A1M6VMZ9"/>
<feature type="short sequence motif" description="GXSXG" evidence="4">
    <location>
        <begin position="38"/>
        <end position="42"/>
    </location>
</feature>
<dbReference type="RefSeq" id="WP_072993876.1">
    <property type="nucleotide sequence ID" value="NZ_FQZB01000032.1"/>
</dbReference>
<dbReference type="STRING" id="1121302.SAMN02745163_04535"/>